<gene>
    <name evidence="2" type="ORF">GCM10007854_25910</name>
</gene>
<reference evidence="2" key="2">
    <citation type="submission" date="2023-01" db="EMBL/GenBank/DDBJ databases">
        <title>Draft genome sequence of Algimonas porphyrae strain NBRC 108216.</title>
        <authorList>
            <person name="Sun Q."/>
            <person name="Mori K."/>
        </authorList>
    </citation>
    <scope>NUCLEOTIDE SEQUENCE</scope>
    <source>
        <strain evidence="2">NBRC 108216</strain>
    </source>
</reference>
<evidence type="ECO:0000313" key="3">
    <source>
        <dbReference type="Proteomes" id="UP001161390"/>
    </source>
</evidence>
<proteinExistence type="predicted"/>
<feature type="transmembrane region" description="Helical" evidence="1">
    <location>
        <begin position="6"/>
        <end position="31"/>
    </location>
</feature>
<comment type="caution">
    <text evidence="2">The sequence shown here is derived from an EMBL/GenBank/DDBJ whole genome shotgun (WGS) entry which is preliminary data.</text>
</comment>
<dbReference type="Proteomes" id="UP001161390">
    <property type="component" value="Unassembled WGS sequence"/>
</dbReference>
<name>A0ABQ5V4W6_9PROT</name>
<sequence length="63" mass="7210">MSYDQIAHVIKIGGTIAFTTVFVLAILYALWPKNREKFDRAAQLPLQAEDRPELSDGEVYNER</sequence>
<dbReference type="Pfam" id="PF05545">
    <property type="entry name" value="FixQ"/>
    <property type="match status" value="1"/>
</dbReference>
<keyword evidence="1" id="KW-0472">Membrane</keyword>
<dbReference type="EMBL" id="BSNJ01000005">
    <property type="protein sequence ID" value="GLQ21636.1"/>
    <property type="molecule type" value="Genomic_DNA"/>
</dbReference>
<keyword evidence="1" id="KW-0812">Transmembrane</keyword>
<protein>
    <recommendedName>
        <fullName evidence="4">Cbb3-type cytochrome c oxidase subunit 3</fullName>
    </recommendedName>
</protein>
<evidence type="ECO:0008006" key="4">
    <source>
        <dbReference type="Google" id="ProtNLM"/>
    </source>
</evidence>
<reference evidence="2" key="1">
    <citation type="journal article" date="2014" name="Int. J. Syst. Evol. Microbiol.">
        <title>Complete genome of a new Firmicutes species belonging to the dominant human colonic microbiota ('Ruminococcus bicirculans') reveals two chromosomes and a selective capacity to utilize plant glucans.</title>
        <authorList>
            <consortium name="NISC Comparative Sequencing Program"/>
            <person name="Wegmann U."/>
            <person name="Louis P."/>
            <person name="Goesmann A."/>
            <person name="Henrissat B."/>
            <person name="Duncan S.H."/>
            <person name="Flint H.J."/>
        </authorList>
    </citation>
    <scope>NUCLEOTIDE SEQUENCE</scope>
    <source>
        <strain evidence="2">NBRC 108216</strain>
    </source>
</reference>
<evidence type="ECO:0000256" key="1">
    <source>
        <dbReference type="SAM" id="Phobius"/>
    </source>
</evidence>
<dbReference type="InterPro" id="IPR008621">
    <property type="entry name" value="Cbb3-typ_cyt_oxidase_comp"/>
</dbReference>
<keyword evidence="1" id="KW-1133">Transmembrane helix</keyword>
<evidence type="ECO:0000313" key="2">
    <source>
        <dbReference type="EMBL" id="GLQ21636.1"/>
    </source>
</evidence>
<organism evidence="2 3">
    <name type="scientific">Algimonas porphyrae</name>
    <dbReference type="NCBI Taxonomy" id="1128113"/>
    <lineage>
        <taxon>Bacteria</taxon>
        <taxon>Pseudomonadati</taxon>
        <taxon>Pseudomonadota</taxon>
        <taxon>Alphaproteobacteria</taxon>
        <taxon>Maricaulales</taxon>
        <taxon>Robiginitomaculaceae</taxon>
        <taxon>Algimonas</taxon>
    </lineage>
</organism>
<dbReference type="CDD" id="cd01324">
    <property type="entry name" value="cbb3_Oxidase_CcoQ"/>
    <property type="match status" value="1"/>
</dbReference>
<keyword evidence="3" id="KW-1185">Reference proteome</keyword>
<dbReference type="RefSeq" id="WP_284373394.1">
    <property type="nucleotide sequence ID" value="NZ_BSNJ01000005.1"/>
</dbReference>
<accession>A0ABQ5V4W6</accession>